<reference evidence="1" key="1">
    <citation type="submission" date="2021-12" db="EMBL/GenBank/DDBJ databases">
        <authorList>
            <person name="King R."/>
        </authorList>
    </citation>
    <scope>NUCLEOTIDE SEQUENCE</scope>
</reference>
<keyword evidence="2" id="KW-1185">Reference proteome</keyword>
<dbReference type="EMBL" id="OV121139">
    <property type="protein sequence ID" value="CAH0561929.1"/>
    <property type="molecule type" value="Genomic_DNA"/>
</dbReference>
<protein>
    <submittedName>
        <fullName evidence="1">Uncharacterized protein</fullName>
    </submittedName>
</protein>
<organism evidence="1 2">
    <name type="scientific">Brassicogethes aeneus</name>
    <name type="common">Rape pollen beetle</name>
    <name type="synonym">Meligethes aeneus</name>
    <dbReference type="NCBI Taxonomy" id="1431903"/>
    <lineage>
        <taxon>Eukaryota</taxon>
        <taxon>Metazoa</taxon>
        <taxon>Ecdysozoa</taxon>
        <taxon>Arthropoda</taxon>
        <taxon>Hexapoda</taxon>
        <taxon>Insecta</taxon>
        <taxon>Pterygota</taxon>
        <taxon>Neoptera</taxon>
        <taxon>Endopterygota</taxon>
        <taxon>Coleoptera</taxon>
        <taxon>Polyphaga</taxon>
        <taxon>Cucujiformia</taxon>
        <taxon>Nitidulidae</taxon>
        <taxon>Meligethinae</taxon>
        <taxon>Brassicogethes</taxon>
    </lineage>
</organism>
<evidence type="ECO:0000313" key="1">
    <source>
        <dbReference type="EMBL" id="CAH0561929.1"/>
    </source>
</evidence>
<sequence>MNLSVSVSRCALFDLDHSGGFASSPWAAAVLGHHHTAAAAAVAAAASTMIQTGEHHSYGPPHHPTGPMDLHMSQAFPYYRYRDDALCWADRDAFNRLMRRYLSINCLGKLGNPASIKKATARSNIAPAKKLLRRSEVRPDIVRVLRACRKQH</sequence>
<accession>A0A9P0FLA9</accession>
<dbReference type="AlphaFoldDB" id="A0A9P0FLA9"/>
<dbReference type="OrthoDB" id="8194068at2759"/>
<proteinExistence type="predicted"/>
<evidence type="ECO:0000313" key="2">
    <source>
        <dbReference type="Proteomes" id="UP001154078"/>
    </source>
</evidence>
<dbReference type="Proteomes" id="UP001154078">
    <property type="component" value="Chromosome 8"/>
</dbReference>
<name>A0A9P0FLA9_BRAAE</name>
<gene>
    <name evidence="1" type="ORF">MELIAE_LOCUS11207</name>
</gene>